<protein>
    <recommendedName>
        <fullName evidence="8">Mechanosensitive ion channel MscS domain-containing protein</fullName>
    </recommendedName>
</protein>
<sequence length="494" mass="54299">MTARGSLQQCQSRTSISQHLNGSSSSISIRHLLPICRRHKCDRSASGGAVCRLGVTGNARKQGCKAGCIPDRSSNIEVFSHLGEEGLPSPLLLEIAVTIIVAFTVRQLLTSLAEHAAKQMKKRKDKGRDGMPIVRVLRSVVVAVQGPVCFYLPIKAVLRVGVLLVVALDRQGRMLATSETPRWQVLVLERICEFVLRLDKLATTSFGLTVSFLAMWAFLRLKDTVVKTILDDAAALEHPTHRVRDNLLLPMSTLATWVIFGTGAVIITKILGWDVRPLMAAGGFSGIVLGLATQSVLANALAGLQLVIVRPLVVGERVTLSGAVNVTGVVEQLDFLQTVIRTDTHIPYTLPNKTLVNAVISNESRITKSTVRSTYSHTRQLCFLIRLRHRDMDKVEDITKSIREYFTRKCEGVEQSLPMTVALSHAFDSHAIIIKVRVNATPFAARRWSAWRQQVLLGVHRILKEANASIAPSAADIFQDDTVFAQRMATLAND</sequence>
<dbReference type="Gene3D" id="2.30.30.60">
    <property type="match status" value="1"/>
</dbReference>
<comment type="caution">
    <text evidence="9">The sequence shown here is derived from an EMBL/GenBank/DDBJ whole genome shotgun (WGS) entry which is preliminary data.</text>
</comment>
<dbReference type="PANTHER" id="PTHR30566:SF5">
    <property type="entry name" value="MECHANOSENSITIVE ION CHANNEL PROTEIN 1, MITOCHONDRIAL-RELATED"/>
    <property type="match status" value="1"/>
</dbReference>
<organism evidence="9 10">
    <name type="scientific">Coccomyxa viridis</name>
    <dbReference type="NCBI Taxonomy" id="1274662"/>
    <lineage>
        <taxon>Eukaryota</taxon>
        <taxon>Viridiplantae</taxon>
        <taxon>Chlorophyta</taxon>
        <taxon>core chlorophytes</taxon>
        <taxon>Trebouxiophyceae</taxon>
        <taxon>Trebouxiophyceae incertae sedis</taxon>
        <taxon>Coccomyxaceae</taxon>
        <taxon>Coccomyxa</taxon>
    </lineage>
</organism>
<feature type="region of interest" description="Disordered" evidence="6">
    <location>
        <begin position="1"/>
        <end position="22"/>
    </location>
</feature>
<comment type="similarity">
    <text evidence="2">Belongs to the MscS (TC 1.A.23) family.</text>
</comment>
<dbReference type="InterPro" id="IPR006685">
    <property type="entry name" value="MscS_channel_2nd"/>
</dbReference>
<evidence type="ECO:0000256" key="7">
    <source>
        <dbReference type="SAM" id="Phobius"/>
    </source>
</evidence>
<dbReference type="InterPro" id="IPR023408">
    <property type="entry name" value="MscS_beta-dom_sf"/>
</dbReference>
<dbReference type="SUPFAM" id="SSF82861">
    <property type="entry name" value="Mechanosensitive channel protein MscS (YggB), transmembrane region"/>
    <property type="match status" value="1"/>
</dbReference>
<dbReference type="EMBL" id="CAUYUE010000017">
    <property type="protein sequence ID" value="CAK0787553.1"/>
    <property type="molecule type" value="Genomic_DNA"/>
</dbReference>
<feature type="domain" description="Mechanosensitive ion channel MscS" evidence="8">
    <location>
        <begin position="296"/>
        <end position="365"/>
    </location>
</feature>
<comment type="subcellular location">
    <subcellularLocation>
        <location evidence="1">Membrane</location>
        <topology evidence="1">Multi-pass membrane protein</topology>
    </subcellularLocation>
</comment>
<dbReference type="GO" id="GO:0016020">
    <property type="term" value="C:membrane"/>
    <property type="evidence" value="ECO:0007669"/>
    <property type="project" value="UniProtKB-SubCell"/>
</dbReference>
<reference evidence="9 10" key="1">
    <citation type="submission" date="2023-10" db="EMBL/GenBank/DDBJ databases">
        <authorList>
            <person name="Maclean D."/>
            <person name="Macfadyen A."/>
        </authorList>
    </citation>
    <scope>NUCLEOTIDE SEQUENCE [LARGE SCALE GENOMIC DNA]</scope>
</reference>
<evidence type="ECO:0000256" key="4">
    <source>
        <dbReference type="ARBA" id="ARBA00022989"/>
    </source>
</evidence>
<dbReference type="Gene3D" id="1.10.287.1260">
    <property type="match status" value="1"/>
</dbReference>
<evidence type="ECO:0000256" key="5">
    <source>
        <dbReference type="ARBA" id="ARBA00023136"/>
    </source>
</evidence>
<evidence type="ECO:0000256" key="1">
    <source>
        <dbReference type="ARBA" id="ARBA00004141"/>
    </source>
</evidence>
<keyword evidence="10" id="KW-1185">Reference proteome</keyword>
<keyword evidence="5 7" id="KW-0472">Membrane</keyword>
<dbReference type="Pfam" id="PF00924">
    <property type="entry name" value="MS_channel_2nd"/>
    <property type="match status" value="1"/>
</dbReference>
<proteinExistence type="inferred from homology"/>
<evidence type="ECO:0000256" key="3">
    <source>
        <dbReference type="ARBA" id="ARBA00022692"/>
    </source>
</evidence>
<evidence type="ECO:0000313" key="9">
    <source>
        <dbReference type="EMBL" id="CAK0787553.1"/>
    </source>
</evidence>
<dbReference type="PANTHER" id="PTHR30566">
    <property type="entry name" value="YNAI-RELATED MECHANOSENSITIVE ION CHANNEL"/>
    <property type="match status" value="1"/>
</dbReference>
<name>A0AAV1IJV8_9CHLO</name>
<gene>
    <name evidence="9" type="ORF">CVIRNUC_010775</name>
</gene>
<feature type="transmembrane region" description="Helical" evidence="7">
    <location>
        <begin position="247"/>
        <end position="272"/>
    </location>
</feature>
<feature type="transmembrane region" description="Helical" evidence="7">
    <location>
        <begin position="278"/>
        <end position="302"/>
    </location>
</feature>
<keyword evidence="4 7" id="KW-1133">Transmembrane helix</keyword>
<dbReference type="InterPro" id="IPR010920">
    <property type="entry name" value="LSM_dom_sf"/>
</dbReference>
<dbReference type="Proteomes" id="UP001314263">
    <property type="component" value="Unassembled WGS sequence"/>
</dbReference>
<dbReference type="SUPFAM" id="SSF50182">
    <property type="entry name" value="Sm-like ribonucleoproteins"/>
    <property type="match status" value="1"/>
</dbReference>
<dbReference type="AlphaFoldDB" id="A0AAV1IJV8"/>
<dbReference type="GO" id="GO:0055085">
    <property type="term" value="P:transmembrane transport"/>
    <property type="evidence" value="ECO:0007669"/>
    <property type="project" value="InterPro"/>
</dbReference>
<evidence type="ECO:0000256" key="6">
    <source>
        <dbReference type="SAM" id="MobiDB-lite"/>
    </source>
</evidence>
<dbReference type="InterPro" id="IPR011014">
    <property type="entry name" value="MscS_channel_TM-2"/>
</dbReference>
<keyword evidence="3 7" id="KW-0812">Transmembrane</keyword>
<evidence type="ECO:0000259" key="8">
    <source>
        <dbReference type="Pfam" id="PF00924"/>
    </source>
</evidence>
<evidence type="ECO:0000313" key="10">
    <source>
        <dbReference type="Proteomes" id="UP001314263"/>
    </source>
</evidence>
<feature type="transmembrane region" description="Helical" evidence="7">
    <location>
        <begin position="201"/>
        <end position="219"/>
    </location>
</feature>
<evidence type="ECO:0000256" key="2">
    <source>
        <dbReference type="ARBA" id="ARBA00008017"/>
    </source>
</evidence>
<accession>A0AAV1IJV8</accession>